<evidence type="ECO:0000256" key="4">
    <source>
        <dbReference type="ARBA" id="ARBA00022982"/>
    </source>
</evidence>
<dbReference type="Pfam" id="PF03188">
    <property type="entry name" value="Cytochrom_B561"/>
    <property type="match status" value="1"/>
</dbReference>
<proteinExistence type="predicted"/>
<evidence type="ECO:0000259" key="10">
    <source>
        <dbReference type="PROSITE" id="PS50939"/>
    </source>
</evidence>
<dbReference type="Pfam" id="PF16010">
    <property type="entry name" value="CDH-cyt"/>
    <property type="match status" value="1"/>
</dbReference>
<dbReference type="SUPFAM" id="SSF49344">
    <property type="entry name" value="CBD9-like"/>
    <property type="match status" value="1"/>
</dbReference>
<comment type="subcellular location">
    <subcellularLocation>
        <location evidence="1">Membrane</location>
    </subcellularLocation>
</comment>
<feature type="transmembrane region" description="Helical" evidence="8">
    <location>
        <begin position="210"/>
        <end position="230"/>
    </location>
</feature>
<keyword evidence="2" id="KW-0813">Transport</keyword>
<evidence type="ECO:0000256" key="6">
    <source>
        <dbReference type="ARBA" id="ARBA00023136"/>
    </source>
</evidence>
<sequence>MTTGWIAVGMGGSPSAMTNNDLAICWPLNSRAVISRRMAPRNTLPTAVAGPVPFVVQAPKSGFLTSANQFTCTFSRPLNLTGSPIATTATSINVIYAMGLVPVQGGDNPQAAALRKHAYTGMGSLPIQRKDGSSTDSVGNPSPMPENPGSPNPGTGSPEDVIANQELGARLIRAHGVMMALTFLLILPLGALLVRFFGHIQKVFRFHRPVQVTGFLLALAAFICAIVAVSKTPRSHFSASGHAILGLVIICAMVIQVALGVFIFMTFNPNRDPPSYVVPTWMHRLWGYSVLIVGLVQVHMGISLYGEWPTGREGVWIAYYVWIAVVGAIFIFGSFIKKWLNNRHTSVESDKHAEKNISEMATSYPYGGNHHGAKAGSMTTEPEGTSNGWAEQDGVGSPPQLLTNRLGSASRTAGDNRPEY</sequence>
<dbReference type="CDD" id="cd08760">
    <property type="entry name" value="Cyt_b561_FRRS1_like"/>
    <property type="match status" value="1"/>
</dbReference>
<keyword evidence="3 8" id="KW-0812">Transmembrane</keyword>
<dbReference type="Gene3D" id="1.20.120.1770">
    <property type="match status" value="1"/>
</dbReference>
<dbReference type="AlphaFoldDB" id="A0A9P6KGA7"/>
<evidence type="ECO:0000256" key="7">
    <source>
        <dbReference type="SAM" id="MobiDB-lite"/>
    </source>
</evidence>
<evidence type="ECO:0000313" key="12">
    <source>
        <dbReference type="Proteomes" id="UP000780801"/>
    </source>
</evidence>
<dbReference type="Gene3D" id="2.60.40.1210">
    <property type="entry name" value="Cellobiose dehydrogenase, cytochrome domain"/>
    <property type="match status" value="1"/>
</dbReference>
<evidence type="ECO:0000259" key="9">
    <source>
        <dbReference type="PROSITE" id="PS50836"/>
    </source>
</evidence>
<dbReference type="PROSITE" id="PS50836">
    <property type="entry name" value="DOMON"/>
    <property type="match status" value="1"/>
</dbReference>
<feature type="transmembrane region" description="Helical" evidence="8">
    <location>
        <begin position="285"/>
        <end position="305"/>
    </location>
</feature>
<dbReference type="Proteomes" id="UP000780801">
    <property type="component" value="Unassembled WGS sequence"/>
</dbReference>
<feature type="domain" description="DOMON" evidence="9">
    <location>
        <begin position="1"/>
        <end position="99"/>
    </location>
</feature>
<dbReference type="SMART" id="SM00665">
    <property type="entry name" value="B561"/>
    <property type="match status" value="1"/>
</dbReference>
<dbReference type="InterPro" id="IPR006593">
    <property type="entry name" value="Cyt_b561/ferric_Rdtase_TM"/>
</dbReference>
<evidence type="ECO:0000313" key="11">
    <source>
        <dbReference type="EMBL" id="KAF9584514.1"/>
    </source>
</evidence>
<evidence type="ECO:0000256" key="2">
    <source>
        <dbReference type="ARBA" id="ARBA00022448"/>
    </source>
</evidence>
<keyword evidence="11" id="KW-0413">Isomerase</keyword>
<feature type="region of interest" description="Disordered" evidence="7">
    <location>
        <begin position="364"/>
        <end position="420"/>
    </location>
</feature>
<dbReference type="SMART" id="SM00664">
    <property type="entry name" value="DoH"/>
    <property type="match status" value="1"/>
</dbReference>
<feature type="compositionally biased region" description="Polar residues" evidence="7">
    <location>
        <begin position="400"/>
        <end position="413"/>
    </location>
</feature>
<feature type="region of interest" description="Disordered" evidence="7">
    <location>
        <begin position="124"/>
        <end position="160"/>
    </location>
</feature>
<evidence type="ECO:0000256" key="3">
    <source>
        <dbReference type="ARBA" id="ARBA00022692"/>
    </source>
</evidence>
<keyword evidence="4" id="KW-0249">Electron transport</keyword>
<dbReference type="PROSITE" id="PS50939">
    <property type="entry name" value="CYTOCHROME_B561"/>
    <property type="match status" value="1"/>
</dbReference>
<dbReference type="InterPro" id="IPR005018">
    <property type="entry name" value="DOMON_domain"/>
</dbReference>
<gene>
    <name evidence="11" type="primary">MRI1_2</name>
    <name evidence="11" type="ORF">BGW38_006181</name>
</gene>
<evidence type="ECO:0000256" key="8">
    <source>
        <dbReference type="SAM" id="Phobius"/>
    </source>
</evidence>
<feature type="domain" description="Cytochrome b561" evidence="10">
    <location>
        <begin position="134"/>
        <end position="342"/>
    </location>
</feature>
<dbReference type="GO" id="GO:0016853">
    <property type="term" value="F:isomerase activity"/>
    <property type="evidence" value="ECO:0007669"/>
    <property type="project" value="UniProtKB-KW"/>
</dbReference>
<keyword evidence="6 8" id="KW-0472">Membrane</keyword>
<keyword evidence="12" id="KW-1185">Reference proteome</keyword>
<organism evidence="11 12">
    <name type="scientific">Lunasporangiospora selenospora</name>
    <dbReference type="NCBI Taxonomy" id="979761"/>
    <lineage>
        <taxon>Eukaryota</taxon>
        <taxon>Fungi</taxon>
        <taxon>Fungi incertae sedis</taxon>
        <taxon>Mucoromycota</taxon>
        <taxon>Mortierellomycotina</taxon>
        <taxon>Mortierellomycetes</taxon>
        <taxon>Mortierellales</taxon>
        <taxon>Mortierellaceae</taxon>
        <taxon>Lunasporangiospora</taxon>
    </lineage>
</organism>
<evidence type="ECO:0000256" key="1">
    <source>
        <dbReference type="ARBA" id="ARBA00004370"/>
    </source>
</evidence>
<keyword evidence="5 8" id="KW-1133">Transmembrane helix</keyword>
<dbReference type="PANTHER" id="PTHR47797">
    <property type="entry name" value="DEHYDROGENASE, PUTATIVE (AFU_ORTHOLOGUE AFUA_8G05805)-RELATED"/>
    <property type="match status" value="1"/>
</dbReference>
<reference evidence="11" key="1">
    <citation type="journal article" date="2020" name="Fungal Divers.">
        <title>Resolving the Mortierellaceae phylogeny through synthesis of multi-gene phylogenetics and phylogenomics.</title>
        <authorList>
            <person name="Vandepol N."/>
            <person name="Liber J."/>
            <person name="Desiro A."/>
            <person name="Na H."/>
            <person name="Kennedy M."/>
            <person name="Barry K."/>
            <person name="Grigoriev I.V."/>
            <person name="Miller A.N."/>
            <person name="O'Donnell K."/>
            <person name="Stajich J.E."/>
            <person name="Bonito G."/>
        </authorList>
    </citation>
    <scope>NUCLEOTIDE SEQUENCE</scope>
    <source>
        <strain evidence="11">KOD1015</strain>
    </source>
</reference>
<dbReference type="GO" id="GO:0016020">
    <property type="term" value="C:membrane"/>
    <property type="evidence" value="ECO:0007669"/>
    <property type="project" value="UniProtKB-SubCell"/>
</dbReference>
<feature type="transmembrane region" description="Helical" evidence="8">
    <location>
        <begin position="317"/>
        <end position="336"/>
    </location>
</feature>
<feature type="transmembrane region" description="Helical" evidence="8">
    <location>
        <begin position="242"/>
        <end position="264"/>
    </location>
</feature>
<dbReference type="InterPro" id="IPR015920">
    <property type="entry name" value="Cellobiose_DH-like_cyt"/>
</dbReference>
<comment type="caution">
    <text evidence="11">The sequence shown here is derived from an EMBL/GenBank/DDBJ whole genome shotgun (WGS) entry which is preliminary data.</text>
</comment>
<evidence type="ECO:0000256" key="5">
    <source>
        <dbReference type="ARBA" id="ARBA00022989"/>
    </source>
</evidence>
<dbReference type="PANTHER" id="PTHR47797:SF3">
    <property type="entry name" value="CYTOCHROME B561 DOMAIN-CONTAINING PROTEIN"/>
    <property type="match status" value="1"/>
</dbReference>
<feature type="compositionally biased region" description="Pro residues" evidence="7">
    <location>
        <begin position="142"/>
        <end position="151"/>
    </location>
</feature>
<name>A0A9P6KGA7_9FUNG</name>
<feature type="transmembrane region" description="Helical" evidence="8">
    <location>
        <begin position="177"/>
        <end position="198"/>
    </location>
</feature>
<protein>
    <submittedName>
        <fullName evidence="11">S-methyl-5-thioribose-1-phosphate isomerase</fullName>
    </submittedName>
</protein>
<accession>A0A9P6KGA7</accession>
<feature type="compositionally biased region" description="Polar residues" evidence="7">
    <location>
        <begin position="377"/>
        <end position="389"/>
    </location>
</feature>
<dbReference type="EMBL" id="JAABOA010000394">
    <property type="protein sequence ID" value="KAF9584514.1"/>
    <property type="molecule type" value="Genomic_DNA"/>
</dbReference>
<dbReference type="OrthoDB" id="366214at2759"/>